<keyword evidence="2" id="KW-1185">Reference proteome</keyword>
<name>A0A5M6CWM2_9BACT</name>
<reference evidence="1 2" key="1">
    <citation type="submission" date="2019-08" db="EMBL/GenBank/DDBJ databases">
        <authorList>
            <person name="Dhanesh K."/>
            <person name="Kumar G."/>
            <person name="Sasikala C."/>
            <person name="Venkata Ramana C."/>
        </authorList>
    </citation>
    <scope>NUCLEOTIDE SEQUENCE [LARGE SCALE GENOMIC DNA]</scope>
    <source>
        <strain evidence="1 2">JC645</strain>
    </source>
</reference>
<dbReference type="SUPFAM" id="SSF48452">
    <property type="entry name" value="TPR-like"/>
    <property type="match status" value="2"/>
</dbReference>
<comment type="caution">
    <text evidence="1">The sequence shown here is derived from an EMBL/GenBank/DDBJ whole genome shotgun (WGS) entry which is preliminary data.</text>
</comment>
<dbReference type="Proteomes" id="UP000324479">
    <property type="component" value="Unassembled WGS sequence"/>
</dbReference>
<dbReference type="EMBL" id="VWOX01000018">
    <property type="protein sequence ID" value="KAA5539618.1"/>
    <property type="molecule type" value="Genomic_DNA"/>
</dbReference>
<evidence type="ECO:0000313" key="2">
    <source>
        <dbReference type="Proteomes" id="UP000324479"/>
    </source>
</evidence>
<dbReference type="PANTHER" id="PTHR16026:SF0">
    <property type="entry name" value="CARTILAGE ACIDIC PROTEIN 1"/>
    <property type="match status" value="1"/>
</dbReference>
<accession>A0A5M6CWM2</accession>
<dbReference type="InterPro" id="IPR011990">
    <property type="entry name" value="TPR-like_helical_dom_sf"/>
</dbReference>
<dbReference type="AlphaFoldDB" id="A0A5M6CWM2"/>
<organism evidence="1 2">
    <name type="scientific">Roseiconus nitratireducens</name>
    <dbReference type="NCBI Taxonomy" id="2605748"/>
    <lineage>
        <taxon>Bacteria</taxon>
        <taxon>Pseudomonadati</taxon>
        <taxon>Planctomycetota</taxon>
        <taxon>Planctomycetia</taxon>
        <taxon>Pirellulales</taxon>
        <taxon>Pirellulaceae</taxon>
        <taxon>Roseiconus</taxon>
    </lineage>
</organism>
<sequence>MSPVRCRPNKDVSTAICRRSPWSRDWFFTTIGFGSEMNPESIRRIARSRQRTFRRFGRFPALLAAVLVGCDSNESAAPIDPLATMVKTEAMEKPTVRTVDVKAGRRNRSVDGGADGAVLLPAKTELFNPEGTPEDRAVLKPIEDAQHLKAQIARALSAGEVETAYQIARRATRLAPDDPGLKFLMARVLGQRQRYPEAVRLLDRVVLLDPSARLPALGQSAQWLVRQGEWSEAESRYRTVLEEVPQAAMVHQELASLLLRQGRSYEAAVHLRTMCREGNIEESMLMPLLRLALPIAGSVDTERADPIGRLGVARAQASRQNWQAALATLDGPPINRIAAPRQVEALRGRLLAFTGDMQRLAGWIDNDADDAATNADTWFAWATYLAWRGNHDSATRCFCEVVLRDPTDAAAYEGLSQSLEALDQREVARRAAERSRRIRRTQEIGSLFAEGPQRDREQLDELIGLLGELRRPDESLLWQAIRSAHAAAGKPASWLKERLSEINRQRLAHRDRGDFDADSSFVLCGLDVETLRSQPNALPSETRRGSQAAK</sequence>
<evidence type="ECO:0000313" key="1">
    <source>
        <dbReference type="EMBL" id="KAA5539618.1"/>
    </source>
</evidence>
<dbReference type="Pfam" id="PF14559">
    <property type="entry name" value="TPR_19"/>
    <property type="match status" value="1"/>
</dbReference>
<dbReference type="PANTHER" id="PTHR16026">
    <property type="entry name" value="CARTILAGE ACIDIC PROTEIN 1"/>
    <property type="match status" value="1"/>
</dbReference>
<dbReference type="Pfam" id="PF13432">
    <property type="entry name" value="TPR_16"/>
    <property type="match status" value="1"/>
</dbReference>
<gene>
    <name evidence="1" type="ORF">FYK55_23925</name>
</gene>
<protein>
    <submittedName>
        <fullName evidence="1">Tetratricopeptide repeat protein</fullName>
    </submittedName>
</protein>
<proteinExistence type="predicted"/>
<dbReference type="InterPro" id="IPR027039">
    <property type="entry name" value="Crtac1"/>
</dbReference>
<dbReference type="Gene3D" id="1.25.40.10">
    <property type="entry name" value="Tetratricopeptide repeat domain"/>
    <property type="match status" value="2"/>
</dbReference>